<evidence type="ECO:0000256" key="1">
    <source>
        <dbReference type="ARBA" id="ARBA00004613"/>
    </source>
</evidence>
<dbReference type="SUPFAM" id="SSF50685">
    <property type="entry name" value="Barwin-like endoglucanases"/>
    <property type="match status" value="1"/>
</dbReference>
<evidence type="ECO:0000256" key="3">
    <source>
        <dbReference type="ARBA" id="ARBA00022525"/>
    </source>
</evidence>
<dbReference type="Pfam" id="PF07249">
    <property type="entry name" value="Cerato-platanin"/>
    <property type="match status" value="1"/>
</dbReference>
<dbReference type="AlphaFoldDB" id="A0A2T6ZWI4"/>
<dbReference type="OrthoDB" id="4898945at2759"/>
<sequence length="135" mass="13821">MAMATGAFAQVATTASYDPNYDTSSLSTLSVTCSDGTNGLYTKGYQTLGALPGFPRVGAIETITQWNSPNCGKCYKVTYTTTGASINIIGVDRATSGIVLSLGALNELTGGQGVDLGRVPVTYAETAATDCGYPA</sequence>
<evidence type="ECO:0000313" key="5">
    <source>
        <dbReference type="Proteomes" id="UP000244722"/>
    </source>
</evidence>
<comment type="similarity">
    <text evidence="2">Belongs to the cerato-platanin family.</text>
</comment>
<accession>A0A2T6ZWI4</accession>
<gene>
    <name evidence="4" type="ORF">B9Z19DRAFT_977687</name>
</gene>
<dbReference type="GO" id="GO:0005576">
    <property type="term" value="C:extracellular region"/>
    <property type="evidence" value="ECO:0007669"/>
    <property type="project" value="UniProtKB-SubCell"/>
</dbReference>
<organism evidence="4 5">
    <name type="scientific">Tuber borchii</name>
    <name type="common">White truffle</name>
    <dbReference type="NCBI Taxonomy" id="42251"/>
    <lineage>
        <taxon>Eukaryota</taxon>
        <taxon>Fungi</taxon>
        <taxon>Dikarya</taxon>
        <taxon>Ascomycota</taxon>
        <taxon>Pezizomycotina</taxon>
        <taxon>Pezizomycetes</taxon>
        <taxon>Pezizales</taxon>
        <taxon>Tuberaceae</taxon>
        <taxon>Tuber</taxon>
    </lineage>
</organism>
<evidence type="ECO:0000256" key="2">
    <source>
        <dbReference type="ARBA" id="ARBA00010421"/>
    </source>
</evidence>
<dbReference type="EMBL" id="NESQ01000081">
    <property type="protein sequence ID" value="PUU79837.1"/>
    <property type="molecule type" value="Genomic_DNA"/>
</dbReference>
<dbReference type="Proteomes" id="UP000244722">
    <property type="component" value="Unassembled WGS sequence"/>
</dbReference>
<keyword evidence="3" id="KW-0964">Secreted</keyword>
<keyword evidence="5" id="KW-1185">Reference proteome</keyword>
<protein>
    <submittedName>
        <fullName evidence="4">Allergen Asp f 15</fullName>
    </submittedName>
</protein>
<reference evidence="4 5" key="1">
    <citation type="submission" date="2017-04" db="EMBL/GenBank/DDBJ databases">
        <title>Draft genome sequence of Tuber borchii Vittad., a whitish edible truffle.</title>
        <authorList>
            <consortium name="DOE Joint Genome Institute"/>
            <person name="Murat C."/>
            <person name="Kuo A."/>
            <person name="Barry K.W."/>
            <person name="Clum A."/>
            <person name="Dockter R.B."/>
            <person name="Fauchery L."/>
            <person name="Iotti M."/>
            <person name="Kohler A."/>
            <person name="Labutti K."/>
            <person name="Lindquist E.A."/>
            <person name="Lipzen A."/>
            <person name="Ohm R.A."/>
            <person name="Wang M."/>
            <person name="Grigoriev I.V."/>
            <person name="Zambonelli A."/>
            <person name="Martin F.M."/>
        </authorList>
    </citation>
    <scope>NUCLEOTIDE SEQUENCE [LARGE SCALE GENOMIC DNA]</scope>
    <source>
        <strain evidence="4 5">Tbo3840</strain>
    </source>
</reference>
<dbReference type="CDD" id="cd22778">
    <property type="entry name" value="DPBB_CEPL-like"/>
    <property type="match status" value="1"/>
</dbReference>
<comment type="caution">
    <text evidence="4">The sequence shown here is derived from an EMBL/GenBank/DDBJ whole genome shotgun (WGS) entry which is preliminary data.</text>
</comment>
<dbReference type="Gene3D" id="2.40.40.10">
    <property type="entry name" value="RlpA-like domain"/>
    <property type="match status" value="1"/>
</dbReference>
<dbReference type="InterPro" id="IPR010829">
    <property type="entry name" value="Cerato-platanin"/>
</dbReference>
<evidence type="ECO:0000313" key="4">
    <source>
        <dbReference type="EMBL" id="PUU79837.1"/>
    </source>
</evidence>
<comment type="subcellular location">
    <subcellularLocation>
        <location evidence="1">Secreted</location>
    </subcellularLocation>
</comment>
<dbReference type="InterPro" id="IPR036908">
    <property type="entry name" value="RlpA-like_sf"/>
</dbReference>
<name>A0A2T6ZWI4_TUBBO</name>
<proteinExistence type="inferred from homology"/>